<feature type="domain" description="EAL" evidence="4">
    <location>
        <begin position="444"/>
        <end position="698"/>
    </location>
</feature>
<dbReference type="RefSeq" id="WP_009539604.1">
    <property type="nucleotide sequence ID" value="NZ_ANHY01000005.1"/>
</dbReference>
<dbReference type="PROSITE" id="PS50112">
    <property type="entry name" value="PAS"/>
    <property type="match status" value="1"/>
</dbReference>
<dbReference type="SMART" id="SM00448">
    <property type="entry name" value="REC"/>
    <property type="match status" value="1"/>
</dbReference>
<feature type="domain" description="GGDEF" evidence="5">
    <location>
        <begin position="298"/>
        <end position="435"/>
    </location>
</feature>
<dbReference type="CDD" id="cd17551">
    <property type="entry name" value="REC_RpfG-like"/>
    <property type="match status" value="1"/>
</dbReference>
<dbReference type="PANTHER" id="PTHR44757:SF2">
    <property type="entry name" value="BIOFILM ARCHITECTURE MAINTENANCE PROTEIN MBAA"/>
    <property type="match status" value="1"/>
</dbReference>
<dbReference type="Gene3D" id="3.20.20.450">
    <property type="entry name" value="EAL domain"/>
    <property type="match status" value="1"/>
</dbReference>
<dbReference type="OrthoDB" id="7251575at2"/>
<dbReference type="SUPFAM" id="SSF55073">
    <property type="entry name" value="Nucleotide cyclase"/>
    <property type="match status" value="1"/>
</dbReference>
<dbReference type="InterPro" id="IPR029787">
    <property type="entry name" value="Nucleotide_cyclase"/>
</dbReference>
<dbReference type="InterPro" id="IPR035919">
    <property type="entry name" value="EAL_sf"/>
</dbReference>
<feature type="modified residue" description="4-aspartylphosphate" evidence="1">
    <location>
        <position position="62"/>
    </location>
</feature>
<dbReference type="Pfam" id="PF00563">
    <property type="entry name" value="EAL"/>
    <property type="match status" value="1"/>
</dbReference>
<accession>K9H0H6</accession>
<dbReference type="SUPFAM" id="SSF52172">
    <property type="entry name" value="CheY-like"/>
    <property type="match status" value="1"/>
</dbReference>
<dbReference type="SMART" id="SM00267">
    <property type="entry name" value="GGDEF"/>
    <property type="match status" value="1"/>
</dbReference>
<dbReference type="Proteomes" id="UP000009881">
    <property type="component" value="Unassembled WGS sequence"/>
</dbReference>
<dbReference type="STRING" id="1238182.C882_3485"/>
<name>K9H0H6_9PROT</name>
<evidence type="ECO:0000259" key="3">
    <source>
        <dbReference type="PROSITE" id="PS50112"/>
    </source>
</evidence>
<dbReference type="AlphaFoldDB" id="K9H0H6"/>
<dbReference type="InterPro" id="IPR000014">
    <property type="entry name" value="PAS"/>
</dbReference>
<dbReference type="Gene3D" id="3.30.70.270">
    <property type="match status" value="1"/>
</dbReference>
<dbReference type="PANTHER" id="PTHR44757">
    <property type="entry name" value="DIGUANYLATE CYCLASE DGCP"/>
    <property type="match status" value="1"/>
</dbReference>
<dbReference type="InterPro" id="IPR035965">
    <property type="entry name" value="PAS-like_dom_sf"/>
</dbReference>
<keyword evidence="1" id="KW-0597">Phosphoprotein</keyword>
<dbReference type="SMART" id="SM00052">
    <property type="entry name" value="EAL"/>
    <property type="match status" value="1"/>
</dbReference>
<dbReference type="Pfam" id="PF00990">
    <property type="entry name" value="GGDEF"/>
    <property type="match status" value="1"/>
</dbReference>
<evidence type="ECO:0000259" key="2">
    <source>
        <dbReference type="PROSITE" id="PS50110"/>
    </source>
</evidence>
<dbReference type="InterPro" id="IPR043128">
    <property type="entry name" value="Rev_trsase/Diguanyl_cyclase"/>
</dbReference>
<proteinExistence type="predicted"/>
<sequence>MNALPDAVRAARILIVDDNPVNVALLEDMLEIEGYDDVTGMTNPVAAVAAFEAQPFDLVLLDIRMPVLDGHAVIQRLRGILGGEGPLPVIVLTAQTDEETRMRALEAGVRDFITKPFDRAEAMHRIRNTLEVQALWRERRDQAKVLERVVETRTEELRVREAHLSSVLNNAPDIILTVDPQGRVSEVNPAAEAAFQAPAGDLHGRPLVELLALPARATDGTVECSARRLRGDEFPMECSISHMELEGETWLVLIGRDVTKRKMAEQEMAFLARHDPITELPNRTAVLSHLRGLLETDVPGVVFYVAIQGLRRIGDTLGHAVSEKLLRVAGERLEGARGGARMVGAWGGADFVVVCGEESGSPCCRGDAAAIAQSLRAAIEDPFRIDGNELALDCRVGMARFPADGAVAARVVQRAGLAVFAGRARADAGVTLFDPEMEEAVGRRHVLERELRHAVEREELRLLYQPKIDLGTGCVIGMEALVRWQHPELGLVSPAQFIPVAEETGVIVAIGDWVLREACRQARVWHDAGHKELVVAVNVSGRQFRVHDLTDRIRAALADAGLPPQALEVEITETAVMGDVSDAVRMLNEWHDMGVSVAIDDFGTGYSSLGYLRQLPLTTLKIDQSFVRDLPEGDTDRAVARTILQLAEVLDLKVVAEGIETPAHVDVLKGLGCHLGQGYHYARPLPPADFLAFLEAHTVEA</sequence>
<dbReference type="EMBL" id="ANHY01000005">
    <property type="protein sequence ID" value="EKV31735.1"/>
    <property type="molecule type" value="Genomic_DNA"/>
</dbReference>
<comment type="caution">
    <text evidence="6">The sequence shown here is derived from an EMBL/GenBank/DDBJ whole genome shotgun (WGS) entry which is preliminary data.</text>
</comment>
<evidence type="ECO:0000256" key="1">
    <source>
        <dbReference type="PROSITE-ProRule" id="PRU00169"/>
    </source>
</evidence>
<dbReference type="GO" id="GO:0000160">
    <property type="term" value="P:phosphorelay signal transduction system"/>
    <property type="evidence" value="ECO:0007669"/>
    <property type="project" value="InterPro"/>
</dbReference>
<dbReference type="Gene3D" id="3.40.50.2300">
    <property type="match status" value="1"/>
</dbReference>
<dbReference type="InterPro" id="IPR001789">
    <property type="entry name" value="Sig_transdc_resp-reg_receiver"/>
</dbReference>
<dbReference type="Pfam" id="PF00989">
    <property type="entry name" value="PAS"/>
    <property type="match status" value="1"/>
</dbReference>
<evidence type="ECO:0000313" key="7">
    <source>
        <dbReference type="Proteomes" id="UP000009881"/>
    </source>
</evidence>
<dbReference type="CDD" id="cd01949">
    <property type="entry name" value="GGDEF"/>
    <property type="match status" value="1"/>
</dbReference>
<dbReference type="InterPro" id="IPR013767">
    <property type="entry name" value="PAS_fold"/>
</dbReference>
<dbReference type="GO" id="GO:0006355">
    <property type="term" value="P:regulation of DNA-templated transcription"/>
    <property type="evidence" value="ECO:0007669"/>
    <property type="project" value="InterPro"/>
</dbReference>
<dbReference type="PROSITE" id="PS50887">
    <property type="entry name" value="GGDEF"/>
    <property type="match status" value="1"/>
</dbReference>
<dbReference type="SMART" id="SM00091">
    <property type="entry name" value="PAS"/>
    <property type="match status" value="1"/>
</dbReference>
<dbReference type="SUPFAM" id="SSF55785">
    <property type="entry name" value="PYP-like sensor domain (PAS domain)"/>
    <property type="match status" value="1"/>
</dbReference>
<dbReference type="Pfam" id="PF00072">
    <property type="entry name" value="Response_reg"/>
    <property type="match status" value="1"/>
</dbReference>
<reference evidence="6 7" key="1">
    <citation type="journal article" date="2013" name="Genome Announc.">
        <title>Draft Genome Sequence of an Alphaproteobacterium, Caenispirillum salinarum AK4(T), Isolated from a Solar Saltern.</title>
        <authorList>
            <person name="Khatri I."/>
            <person name="Singh A."/>
            <person name="Korpole S."/>
            <person name="Pinnaka A.K."/>
            <person name="Subramanian S."/>
        </authorList>
    </citation>
    <scope>NUCLEOTIDE SEQUENCE [LARGE SCALE GENOMIC DNA]</scope>
    <source>
        <strain evidence="6 7">AK4</strain>
    </source>
</reference>
<dbReference type="FunFam" id="3.20.20.450:FF:000001">
    <property type="entry name" value="Cyclic di-GMP phosphodiesterase yahA"/>
    <property type="match status" value="1"/>
</dbReference>
<evidence type="ECO:0000313" key="6">
    <source>
        <dbReference type="EMBL" id="EKV31735.1"/>
    </source>
</evidence>
<dbReference type="PATRIC" id="fig|1238182.3.peg.1155"/>
<dbReference type="InterPro" id="IPR052155">
    <property type="entry name" value="Biofilm_reg_signaling"/>
</dbReference>
<dbReference type="PROSITE" id="PS50110">
    <property type="entry name" value="RESPONSE_REGULATORY"/>
    <property type="match status" value="1"/>
</dbReference>
<dbReference type="Gene3D" id="3.30.450.20">
    <property type="entry name" value="PAS domain"/>
    <property type="match status" value="1"/>
</dbReference>
<dbReference type="InterPro" id="IPR001633">
    <property type="entry name" value="EAL_dom"/>
</dbReference>
<evidence type="ECO:0000259" key="4">
    <source>
        <dbReference type="PROSITE" id="PS50883"/>
    </source>
</evidence>
<dbReference type="InterPro" id="IPR000160">
    <property type="entry name" value="GGDEF_dom"/>
</dbReference>
<feature type="domain" description="Response regulatory" evidence="2">
    <location>
        <begin position="12"/>
        <end position="130"/>
    </location>
</feature>
<organism evidence="6 7">
    <name type="scientific">Caenispirillum salinarum AK4</name>
    <dbReference type="NCBI Taxonomy" id="1238182"/>
    <lineage>
        <taxon>Bacteria</taxon>
        <taxon>Pseudomonadati</taxon>
        <taxon>Pseudomonadota</taxon>
        <taxon>Alphaproteobacteria</taxon>
        <taxon>Rhodospirillales</taxon>
        <taxon>Novispirillaceae</taxon>
        <taxon>Caenispirillum</taxon>
    </lineage>
</organism>
<dbReference type="InterPro" id="IPR011006">
    <property type="entry name" value="CheY-like_superfamily"/>
</dbReference>
<dbReference type="eggNOG" id="COG5001">
    <property type="taxonomic scope" value="Bacteria"/>
</dbReference>
<dbReference type="NCBIfam" id="TIGR00229">
    <property type="entry name" value="sensory_box"/>
    <property type="match status" value="1"/>
</dbReference>
<protein>
    <submittedName>
        <fullName evidence="6">Diguanylate cyclase</fullName>
    </submittedName>
</protein>
<feature type="domain" description="PAS" evidence="3">
    <location>
        <begin position="160"/>
        <end position="208"/>
    </location>
</feature>
<dbReference type="CDD" id="cd01948">
    <property type="entry name" value="EAL"/>
    <property type="match status" value="1"/>
</dbReference>
<evidence type="ECO:0000259" key="5">
    <source>
        <dbReference type="PROSITE" id="PS50887"/>
    </source>
</evidence>
<gene>
    <name evidence="6" type="ORF">C882_3485</name>
</gene>
<keyword evidence="7" id="KW-1185">Reference proteome</keyword>
<dbReference type="SUPFAM" id="SSF141868">
    <property type="entry name" value="EAL domain-like"/>
    <property type="match status" value="1"/>
</dbReference>
<dbReference type="PROSITE" id="PS50883">
    <property type="entry name" value="EAL"/>
    <property type="match status" value="1"/>
</dbReference>